<dbReference type="PANTHER" id="PTHR13390">
    <property type="entry name" value="LIPASE"/>
    <property type="match status" value="1"/>
</dbReference>
<reference evidence="6 7" key="1">
    <citation type="submission" date="2015-06" db="EMBL/GenBank/DDBJ databases">
        <title>Draft genome of the ant-associated black yeast Phialophora attae CBS 131958.</title>
        <authorList>
            <person name="Moreno L.F."/>
            <person name="Stielow B.J."/>
            <person name="de Hoog S."/>
            <person name="Vicente V.A."/>
            <person name="Weiss V.A."/>
            <person name="de Vries M."/>
            <person name="Cruz L.M."/>
            <person name="Souza E.M."/>
        </authorList>
    </citation>
    <scope>NUCLEOTIDE SEQUENCE [LARGE SCALE GENOMIC DNA]</scope>
    <source>
        <strain evidence="6 7">CBS 131958</strain>
    </source>
</reference>
<evidence type="ECO:0000256" key="2">
    <source>
        <dbReference type="ARBA" id="ARBA00008300"/>
    </source>
</evidence>
<comment type="similarity">
    <text evidence="2">Belongs to the AB hydrolase superfamily. LDAH family.</text>
</comment>
<dbReference type="Proteomes" id="UP000038010">
    <property type="component" value="Unassembled WGS sequence"/>
</dbReference>
<feature type="compositionally biased region" description="Acidic residues" evidence="5">
    <location>
        <begin position="173"/>
        <end position="189"/>
    </location>
</feature>
<keyword evidence="4" id="KW-0378">Hydrolase</keyword>
<dbReference type="PANTHER" id="PTHR13390:SF0">
    <property type="entry name" value="LIPID DROPLET-ASSOCIATED HYDROLASE"/>
    <property type="match status" value="1"/>
</dbReference>
<accession>A0A0N0NJR9</accession>
<dbReference type="VEuPathDB" id="FungiDB:AB675_6013"/>
<evidence type="ECO:0000256" key="5">
    <source>
        <dbReference type="SAM" id="MobiDB-lite"/>
    </source>
</evidence>
<dbReference type="GO" id="GO:0016298">
    <property type="term" value="F:lipase activity"/>
    <property type="evidence" value="ECO:0007669"/>
    <property type="project" value="InterPro"/>
</dbReference>
<dbReference type="SUPFAM" id="SSF53474">
    <property type="entry name" value="alpha/beta-Hydrolases"/>
    <property type="match status" value="1"/>
</dbReference>
<dbReference type="GeneID" id="28738153"/>
<protein>
    <recommendedName>
        <fullName evidence="8">AB hydrolase-1 domain-containing protein</fullName>
    </recommendedName>
</protein>
<evidence type="ECO:0000256" key="3">
    <source>
        <dbReference type="ARBA" id="ARBA00022677"/>
    </source>
</evidence>
<dbReference type="EMBL" id="LFJN01000027">
    <property type="protein sequence ID" value="KPI36969.1"/>
    <property type="molecule type" value="Genomic_DNA"/>
</dbReference>
<dbReference type="Pfam" id="PF10230">
    <property type="entry name" value="LIDHydrolase"/>
    <property type="match status" value="1"/>
</dbReference>
<dbReference type="RefSeq" id="XP_017996932.1">
    <property type="nucleotide sequence ID" value="XM_018146273.1"/>
</dbReference>
<gene>
    <name evidence="6" type="ORF">AB675_6013</name>
</gene>
<feature type="region of interest" description="Disordered" evidence="5">
    <location>
        <begin position="162"/>
        <end position="210"/>
    </location>
</feature>
<evidence type="ECO:0008006" key="8">
    <source>
        <dbReference type="Google" id="ProtNLM"/>
    </source>
</evidence>
<name>A0A0N0NJR9_9EURO</name>
<keyword evidence="7" id="KW-1185">Reference proteome</keyword>
<dbReference type="InterPro" id="IPR019363">
    <property type="entry name" value="LDAH"/>
</dbReference>
<evidence type="ECO:0000313" key="6">
    <source>
        <dbReference type="EMBL" id="KPI36969.1"/>
    </source>
</evidence>
<dbReference type="AlphaFoldDB" id="A0A0N0NJR9"/>
<dbReference type="InterPro" id="IPR029058">
    <property type="entry name" value="AB_hydrolase_fold"/>
</dbReference>
<dbReference type="Gene3D" id="3.40.50.1820">
    <property type="entry name" value="alpha/beta hydrolase"/>
    <property type="match status" value="1"/>
</dbReference>
<comment type="subcellular location">
    <subcellularLocation>
        <location evidence="1">Lipid droplet</location>
    </subcellularLocation>
</comment>
<keyword evidence="3" id="KW-0551">Lipid droplet</keyword>
<dbReference type="GO" id="GO:0019915">
    <property type="term" value="P:lipid storage"/>
    <property type="evidence" value="ECO:0007669"/>
    <property type="project" value="InterPro"/>
</dbReference>
<evidence type="ECO:0000256" key="4">
    <source>
        <dbReference type="ARBA" id="ARBA00022801"/>
    </source>
</evidence>
<dbReference type="OrthoDB" id="448051at2759"/>
<comment type="caution">
    <text evidence="6">The sequence shown here is derived from an EMBL/GenBank/DDBJ whole genome shotgun (WGS) entry which is preliminary data.</text>
</comment>
<organism evidence="6 7">
    <name type="scientific">Cyphellophora attinorum</name>
    <dbReference type="NCBI Taxonomy" id="1664694"/>
    <lineage>
        <taxon>Eukaryota</taxon>
        <taxon>Fungi</taxon>
        <taxon>Dikarya</taxon>
        <taxon>Ascomycota</taxon>
        <taxon>Pezizomycotina</taxon>
        <taxon>Eurotiomycetes</taxon>
        <taxon>Chaetothyriomycetidae</taxon>
        <taxon>Chaetothyriales</taxon>
        <taxon>Cyphellophoraceae</taxon>
        <taxon>Cyphellophora</taxon>
    </lineage>
</organism>
<proteinExistence type="inferred from homology"/>
<dbReference type="GO" id="GO:0005811">
    <property type="term" value="C:lipid droplet"/>
    <property type="evidence" value="ECO:0007669"/>
    <property type="project" value="UniProtKB-SubCell"/>
</dbReference>
<sequence>MPPTLQNRISPDVFIHLHTNTTPNGSSDTHLIYLLPGNPGLCSYYHTFLTLLTQSSPAAAQFAIVGMSLPGFESAPDDLDWNDEDILFPDEIATKRSAKRRGDGGEKGWWGLEEVVEVTTARIDEVVRRLQAGLRGRKVRVTLMGHSLGTWLSLEVVRRVSERQRQQRGGNEREDDGSGEADEDDEPTEDSTGVLGVGKAGGKRKRTGSTGTDWEAEACVALAPTIIELAKSSSGVKVAPLLATFTFLPWLLQSLASGLTWASRREMIEWIVARFLGLSPNNPGVATTARFLQSPSAVRQSLELAKQELVSISKDDWGPEVWGTGPALQMGGLEQTQSPKLFFLFAQTDHWIADSTRDTILRGRARHDGHGAFVVDEKHGLKHAWCLEQNQAVVDYVKPWLEDIARRQ</sequence>
<evidence type="ECO:0000313" key="7">
    <source>
        <dbReference type="Proteomes" id="UP000038010"/>
    </source>
</evidence>
<evidence type="ECO:0000256" key="1">
    <source>
        <dbReference type="ARBA" id="ARBA00004502"/>
    </source>
</evidence>